<proteinExistence type="predicted"/>
<evidence type="ECO:0000313" key="1">
    <source>
        <dbReference type="EMBL" id="SVB93238.1"/>
    </source>
</evidence>
<reference evidence="1" key="1">
    <citation type="submission" date="2018-05" db="EMBL/GenBank/DDBJ databases">
        <authorList>
            <person name="Lanie J.A."/>
            <person name="Ng W.-L."/>
            <person name="Kazmierczak K.M."/>
            <person name="Andrzejewski T.M."/>
            <person name="Davidsen T.M."/>
            <person name="Wayne K.J."/>
            <person name="Tettelin H."/>
            <person name="Glass J.I."/>
            <person name="Rusch D."/>
            <person name="Podicherti R."/>
            <person name="Tsui H.-C.T."/>
            <person name="Winkler M.E."/>
        </authorList>
    </citation>
    <scope>NUCLEOTIDE SEQUENCE</scope>
</reference>
<protein>
    <submittedName>
        <fullName evidence="1">Uncharacterized protein</fullName>
    </submittedName>
</protein>
<dbReference type="EMBL" id="UINC01064505">
    <property type="protein sequence ID" value="SVB93238.1"/>
    <property type="molecule type" value="Genomic_DNA"/>
</dbReference>
<accession>A0A382I116</accession>
<gene>
    <name evidence="1" type="ORF">METZ01_LOCUS246092</name>
</gene>
<sequence>MSISHNLGKFFGPLTLPSNFSINLICLNSSGNNNFVFTNKTAFINSGKFGFGQDLER</sequence>
<dbReference type="AlphaFoldDB" id="A0A382I116"/>
<name>A0A382I116_9ZZZZ</name>
<organism evidence="1">
    <name type="scientific">marine metagenome</name>
    <dbReference type="NCBI Taxonomy" id="408172"/>
    <lineage>
        <taxon>unclassified sequences</taxon>
        <taxon>metagenomes</taxon>
        <taxon>ecological metagenomes</taxon>
    </lineage>
</organism>